<feature type="transmembrane region" description="Helical" evidence="1">
    <location>
        <begin position="12"/>
        <end position="34"/>
    </location>
</feature>
<evidence type="ECO:0008006" key="4">
    <source>
        <dbReference type="Google" id="ProtNLM"/>
    </source>
</evidence>
<dbReference type="InterPro" id="IPR036439">
    <property type="entry name" value="Dockerin_dom_sf"/>
</dbReference>
<dbReference type="GO" id="GO:0000272">
    <property type="term" value="P:polysaccharide catabolic process"/>
    <property type="evidence" value="ECO:0007669"/>
    <property type="project" value="InterPro"/>
</dbReference>
<sequence>MRTKTKVRISNKVSALIFTVISLAVIGGFSYVFLGGLNLQTKSVQKSGPPYYDNFECDLNRTVADQPQSIFTSDVDGVVDIKDLTVVKDSALGKYGATTLTISSTGAVSNQRPCTDLNRDLTIDAVDVQLMENYYASLKSGGTNKLPYTKEYNRLGDFYYYYSSTDNVWSVDQNSSQANANYAASSYPYNRVSIGYETLDSIAASQDIKQIDNYLALVKRQNPGNADSLIKSSINSKPVIYYRDKNATYTADYGKYMFGCQVIWLTNNIKGKITYVVFSRLILTSLANPFPYYVNPLNCLGNAEGLRIYNKYLLIYPNVLHN</sequence>
<organism evidence="2 3">
    <name type="scientific">Candidatus Buchananbacteria bacterium RIFCSPHIGHO2_01_FULL_39_14</name>
    <dbReference type="NCBI Taxonomy" id="1797532"/>
    <lineage>
        <taxon>Bacteria</taxon>
        <taxon>Candidatus Buchananiibacteriota</taxon>
    </lineage>
</organism>
<evidence type="ECO:0000313" key="2">
    <source>
        <dbReference type="EMBL" id="OGY43916.1"/>
    </source>
</evidence>
<protein>
    <recommendedName>
        <fullName evidence="4">Dockerin domain-containing protein</fullName>
    </recommendedName>
</protein>
<reference evidence="2 3" key="1">
    <citation type="journal article" date="2016" name="Nat. Commun.">
        <title>Thousands of microbial genomes shed light on interconnected biogeochemical processes in an aquifer system.</title>
        <authorList>
            <person name="Anantharaman K."/>
            <person name="Brown C.T."/>
            <person name="Hug L.A."/>
            <person name="Sharon I."/>
            <person name="Castelle C.J."/>
            <person name="Probst A.J."/>
            <person name="Thomas B.C."/>
            <person name="Singh A."/>
            <person name="Wilkins M.J."/>
            <person name="Karaoz U."/>
            <person name="Brodie E.L."/>
            <person name="Williams K.H."/>
            <person name="Hubbard S.S."/>
            <person name="Banfield J.F."/>
        </authorList>
    </citation>
    <scope>NUCLEOTIDE SEQUENCE [LARGE SCALE GENOMIC DNA]</scope>
</reference>
<evidence type="ECO:0000313" key="3">
    <source>
        <dbReference type="Proteomes" id="UP000178930"/>
    </source>
</evidence>
<dbReference type="Proteomes" id="UP000178930">
    <property type="component" value="Unassembled WGS sequence"/>
</dbReference>
<name>A0A1G1XWD2_9BACT</name>
<dbReference type="EMBL" id="MHIB01000027">
    <property type="protein sequence ID" value="OGY43916.1"/>
    <property type="molecule type" value="Genomic_DNA"/>
</dbReference>
<accession>A0A1G1XWD2</accession>
<keyword evidence="1" id="KW-0812">Transmembrane</keyword>
<evidence type="ECO:0000256" key="1">
    <source>
        <dbReference type="SAM" id="Phobius"/>
    </source>
</evidence>
<comment type="caution">
    <text evidence="2">The sequence shown here is derived from an EMBL/GenBank/DDBJ whole genome shotgun (WGS) entry which is preliminary data.</text>
</comment>
<keyword evidence="1" id="KW-1133">Transmembrane helix</keyword>
<proteinExistence type="predicted"/>
<dbReference type="AlphaFoldDB" id="A0A1G1XWD2"/>
<keyword evidence="1" id="KW-0472">Membrane</keyword>
<dbReference type="Gene3D" id="1.10.1330.10">
    <property type="entry name" value="Dockerin domain"/>
    <property type="match status" value="1"/>
</dbReference>
<gene>
    <name evidence="2" type="ORF">A2729_01175</name>
</gene>